<dbReference type="OrthoDB" id="1751334at2759"/>
<dbReference type="STRING" id="49390.A0A068UR89"/>
<proteinExistence type="predicted"/>
<dbReference type="AlphaFoldDB" id="A0A068UR89"/>
<dbReference type="PANTHER" id="PTHR46033:SF8">
    <property type="entry name" value="PROTEIN MAINTENANCE OF MERISTEMS-LIKE"/>
    <property type="match status" value="1"/>
</dbReference>
<dbReference type="InterPro" id="IPR019557">
    <property type="entry name" value="AminoTfrase-like_pln_mobile"/>
</dbReference>
<feature type="domain" description="Aminotransferase-like plant mobile" evidence="1">
    <location>
        <begin position="2"/>
        <end position="180"/>
    </location>
</feature>
<name>A0A068UR89_COFCA</name>
<keyword evidence="3" id="KW-1185">Reference proteome</keyword>
<accession>A0A068UR89</accession>
<organism evidence="2 3">
    <name type="scientific">Coffea canephora</name>
    <name type="common">Robusta coffee</name>
    <dbReference type="NCBI Taxonomy" id="49390"/>
    <lineage>
        <taxon>Eukaryota</taxon>
        <taxon>Viridiplantae</taxon>
        <taxon>Streptophyta</taxon>
        <taxon>Embryophyta</taxon>
        <taxon>Tracheophyta</taxon>
        <taxon>Spermatophyta</taxon>
        <taxon>Magnoliopsida</taxon>
        <taxon>eudicotyledons</taxon>
        <taxon>Gunneridae</taxon>
        <taxon>Pentapetalae</taxon>
        <taxon>asterids</taxon>
        <taxon>lamiids</taxon>
        <taxon>Gentianales</taxon>
        <taxon>Rubiaceae</taxon>
        <taxon>Ixoroideae</taxon>
        <taxon>Gardenieae complex</taxon>
        <taxon>Bertiereae - Coffeeae clade</taxon>
        <taxon>Coffeeae</taxon>
        <taxon>Coffea</taxon>
    </lineage>
</organism>
<dbReference type="Pfam" id="PF10536">
    <property type="entry name" value="PMD"/>
    <property type="match status" value="1"/>
</dbReference>
<dbReference type="EMBL" id="HG739133">
    <property type="protein sequence ID" value="CDP10956.1"/>
    <property type="molecule type" value="Genomic_DNA"/>
</dbReference>
<evidence type="ECO:0000313" key="2">
    <source>
        <dbReference type="EMBL" id="CDP10956.1"/>
    </source>
</evidence>
<gene>
    <name evidence="2" type="ORF">GSCOC_T00031940001</name>
</gene>
<reference evidence="3" key="1">
    <citation type="journal article" date="2014" name="Science">
        <title>The coffee genome provides insight into the convergent evolution of caffeine biosynthesis.</title>
        <authorList>
            <person name="Denoeud F."/>
            <person name="Carretero-Paulet L."/>
            <person name="Dereeper A."/>
            <person name="Droc G."/>
            <person name="Guyot R."/>
            <person name="Pietrella M."/>
            <person name="Zheng C."/>
            <person name="Alberti A."/>
            <person name="Anthony F."/>
            <person name="Aprea G."/>
            <person name="Aury J.M."/>
            <person name="Bento P."/>
            <person name="Bernard M."/>
            <person name="Bocs S."/>
            <person name="Campa C."/>
            <person name="Cenci A."/>
            <person name="Combes M.C."/>
            <person name="Crouzillat D."/>
            <person name="Da Silva C."/>
            <person name="Daddiego L."/>
            <person name="De Bellis F."/>
            <person name="Dussert S."/>
            <person name="Garsmeur O."/>
            <person name="Gayraud T."/>
            <person name="Guignon V."/>
            <person name="Jahn K."/>
            <person name="Jamilloux V."/>
            <person name="Joet T."/>
            <person name="Labadie K."/>
            <person name="Lan T."/>
            <person name="Leclercq J."/>
            <person name="Lepelley M."/>
            <person name="Leroy T."/>
            <person name="Li L.T."/>
            <person name="Librado P."/>
            <person name="Lopez L."/>
            <person name="Munoz A."/>
            <person name="Noel B."/>
            <person name="Pallavicini A."/>
            <person name="Perrotta G."/>
            <person name="Poncet V."/>
            <person name="Pot D."/>
            <person name="Priyono X."/>
            <person name="Rigoreau M."/>
            <person name="Rouard M."/>
            <person name="Rozas J."/>
            <person name="Tranchant-Dubreuil C."/>
            <person name="VanBuren R."/>
            <person name="Zhang Q."/>
            <person name="Andrade A.C."/>
            <person name="Argout X."/>
            <person name="Bertrand B."/>
            <person name="de Kochko A."/>
            <person name="Graziosi G."/>
            <person name="Henry R.J."/>
            <person name="Jayarama X."/>
            <person name="Ming R."/>
            <person name="Nagai C."/>
            <person name="Rounsley S."/>
            <person name="Sankoff D."/>
            <person name="Giuliano G."/>
            <person name="Albert V.A."/>
            <person name="Wincker P."/>
            <person name="Lashermes P."/>
        </authorList>
    </citation>
    <scope>NUCLEOTIDE SEQUENCE [LARGE SCALE GENOMIC DNA]</scope>
    <source>
        <strain evidence="3">cv. DH200-94</strain>
    </source>
</reference>
<dbReference type="InterPro" id="IPR044824">
    <property type="entry name" value="MAIN-like"/>
</dbReference>
<dbReference type="Proteomes" id="UP000295252">
    <property type="component" value="Chromosome II"/>
</dbReference>
<sequence>MLLQLWAWERMPRIRPTVLFPAAQADNFPRGGRWAGERTTRYVPSHVVSLFRDALTKMGADEFIWEPYSTDLIAQLPAYCSAGQHIWRSVVPLIYWEVVEFNFPQRVLRQFGLFQPIPASVDTDTDKKLHSLGRSGRSGKDWVQYHSHWVQYWERRAQSVVSGYRSDPLIPLDEYIVWYQNITVRYIAPPVSRQAVDDTHRPDGGQFDYLVNY</sequence>
<dbReference type="OMA" id="TAYETIV"/>
<evidence type="ECO:0000313" key="3">
    <source>
        <dbReference type="Proteomes" id="UP000295252"/>
    </source>
</evidence>
<dbReference type="PhylomeDB" id="A0A068UR89"/>
<dbReference type="InParanoid" id="A0A068UR89"/>
<dbReference type="Gramene" id="CDP10956">
    <property type="protein sequence ID" value="CDP10956"/>
    <property type="gene ID" value="GSCOC_T00031940001"/>
</dbReference>
<protein>
    <recommendedName>
        <fullName evidence="1">Aminotransferase-like plant mobile domain-containing protein</fullName>
    </recommendedName>
</protein>
<dbReference type="PANTHER" id="PTHR46033">
    <property type="entry name" value="PROTEIN MAIN-LIKE 2"/>
    <property type="match status" value="1"/>
</dbReference>
<dbReference type="GO" id="GO:0010073">
    <property type="term" value="P:meristem maintenance"/>
    <property type="evidence" value="ECO:0007669"/>
    <property type="project" value="InterPro"/>
</dbReference>
<evidence type="ECO:0000259" key="1">
    <source>
        <dbReference type="Pfam" id="PF10536"/>
    </source>
</evidence>